<organism evidence="3 5">
    <name type="scientific">Paenibacillus macerans</name>
    <name type="common">Bacillus macerans</name>
    <dbReference type="NCBI Taxonomy" id="44252"/>
    <lineage>
        <taxon>Bacteria</taxon>
        <taxon>Bacillati</taxon>
        <taxon>Bacillota</taxon>
        <taxon>Bacilli</taxon>
        <taxon>Bacillales</taxon>
        <taxon>Paenibacillaceae</taxon>
        <taxon>Paenibacillus</taxon>
    </lineage>
</organism>
<comment type="similarity">
    <text evidence="1">Belongs to the 3-oxoacid CoA-transferase subunit B family.</text>
</comment>
<dbReference type="Gene3D" id="3.40.1080.10">
    <property type="entry name" value="Glutaconate Coenzyme A-transferase"/>
    <property type="match status" value="1"/>
</dbReference>
<proteinExistence type="inferred from homology"/>
<dbReference type="PANTHER" id="PTHR13707">
    <property type="entry name" value="KETOACID-COENZYME A TRANSFERASE"/>
    <property type="match status" value="1"/>
</dbReference>
<comment type="caution">
    <text evidence="3">The sequence shown here is derived from an EMBL/GenBank/DDBJ whole genome shotgun (WGS) entry which is preliminary data.</text>
</comment>
<dbReference type="GO" id="GO:0047371">
    <property type="term" value="F:butyrate-acetoacetate CoA-transferase activity"/>
    <property type="evidence" value="ECO:0007669"/>
    <property type="project" value="UniProtKB-EC"/>
</dbReference>
<evidence type="ECO:0000313" key="4">
    <source>
        <dbReference type="EMBL" id="MUG22986.1"/>
    </source>
</evidence>
<evidence type="ECO:0000313" key="6">
    <source>
        <dbReference type="Proteomes" id="UP000442469"/>
    </source>
</evidence>
<keyword evidence="2 3" id="KW-0808">Transferase</keyword>
<reference evidence="4 6" key="2">
    <citation type="submission" date="2019-11" db="EMBL/GenBank/DDBJ databases">
        <title>Draft genome sequences of five Paenibacillus species of dairy origin.</title>
        <authorList>
            <person name="Olajide A.M."/>
            <person name="Chen S."/>
            <person name="Lapointe G."/>
        </authorList>
    </citation>
    <scope>NUCLEOTIDE SEQUENCE [LARGE SCALE GENOMIC DNA]</scope>
    <source>
        <strain evidence="4 6">3CT49</strain>
    </source>
</reference>
<dbReference type="SUPFAM" id="SSF100950">
    <property type="entry name" value="NagB/RpiA/CoA transferase-like"/>
    <property type="match status" value="1"/>
</dbReference>
<dbReference type="InterPro" id="IPR012791">
    <property type="entry name" value="3-oxoacid_CoA-transf_B"/>
</dbReference>
<dbReference type="AlphaFoldDB" id="A0A090ZIA8"/>
<dbReference type="NCBIfam" id="TIGR02428">
    <property type="entry name" value="pcaJ_scoB_fam"/>
    <property type="match status" value="1"/>
</dbReference>
<dbReference type="PANTHER" id="PTHR13707:SF57">
    <property type="entry name" value="SUCCINYL-COA:3-KETOACID COENZYME A TRANSFERASE SUBUNIT B-RELATED"/>
    <property type="match status" value="1"/>
</dbReference>
<dbReference type="RefSeq" id="WP_036621190.1">
    <property type="nucleotide sequence ID" value="NZ_BGML01000005.1"/>
</dbReference>
<dbReference type="HOGENOM" id="CLU_019942_4_1_9"/>
<evidence type="ECO:0000256" key="2">
    <source>
        <dbReference type="ARBA" id="ARBA00022679"/>
    </source>
</evidence>
<dbReference type="GeneID" id="77006056"/>
<dbReference type="PATRIC" id="fig|44252.3.peg.1820"/>
<evidence type="ECO:0000313" key="3">
    <source>
        <dbReference type="EMBL" id="KFN10113.1"/>
    </source>
</evidence>
<evidence type="ECO:0000313" key="5">
    <source>
        <dbReference type="Proteomes" id="UP000029278"/>
    </source>
</evidence>
<reference evidence="3 5" key="1">
    <citation type="submission" date="2014-04" db="EMBL/GenBank/DDBJ databases">
        <authorList>
            <person name="Bishop-Lilly K.A."/>
            <person name="Broomall S.M."/>
            <person name="Chain P.S."/>
            <person name="Chertkov O."/>
            <person name="Coyne S.R."/>
            <person name="Daligault H.E."/>
            <person name="Davenport K.W."/>
            <person name="Erkkila T."/>
            <person name="Frey K.G."/>
            <person name="Gibbons H.S."/>
            <person name="Gu W."/>
            <person name="Jaissle J."/>
            <person name="Johnson S.L."/>
            <person name="Koroleva G.I."/>
            <person name="Ladner J.T."/>
            <person name="Lo C.-C."/>
            <person name="Minogue T.D."/>
            <person name="Munk C."/>
            <person name="Palacios G.F."/>
            <person name="Redden C.L."/>
            <person name="Rosenzweig C.N."/>
            <person name="Scholz M.B."/>
            <person name="Teshima H."/>
            <person name="Xu Y."/>
        </authorList>
    </citation>
    <scope>NUCLEOTIDE SEQUENCE [LARGE SCALE GENOMIC DNA]</scope>
    <source>
        <strain evidence="3 5">8244</strain>
    </source>
</reference>
<protein>
    <submittedName>
        <fullName evidence="4">3-oxoacid CoA-transferase subunit B</fullName>
    </submittedName>
    <submittedName>
        <fullName evidence="3">Butyrate--acetoacetate CoA-transferase subunit B</fullName>
        <ecNumber evidence="3">2.8.3.9</ecNumber>
    </submittedName>
</protein>
<dbReference type="InterPro" id="IPR004165">
    <property type="entry name" value="CoA_trans_fam_I"/>
</dbReference>
<dbReference type="STRING" id="44252.DJ90_576"/>
<dbReference type="EMBL" id="JMQA01000020">
    <property type="protein sequence ID" value="KFN10113.1"/>
    <property type="molecule type" value="Genomic_DNA"/>
</dbReference>
<keyword evidence="5" id="KW-1185">Reference proteome</keyword>
<name>A0A090ZIA8_PAEMA</name>
<dbReference type="Proteomes" id="UP000442469">
    <property type="component" value="Unassembled WGS sequence"/>
</dbReference>
<gene>
    <name evidence="3" type="primary">ctfB</name>
    <name evidence="3" type="ORF">DJ90_576</name>
    <name evidence="4" type="ORF">GNQ08_11240</name>
</gene>
<dbReference type="Proteomes" id="UP000029278">
    <property type="component" value="Unassembled WGS sequence"/>
</dbReference>
<dbReference type="InterPro" id="IPR037171">
    <property type="entry name" value="NagB/RpiA_transferase-like"/>
</dbReference>
<dbReference type="SMART" id="SM00882">
    <property type="entry name" value="CoA_trans"/>
    <property type="match status" value="1"/>
</dbReference>
<accession>A0A090ZIA8</accession>
<evidence type="ECO:0000256" key="1">
    <source>
        <dbReference type="ARBA" id="ARBA00007047"/>
    </source>
</evidence>
<dbReference type="OrthoDB" id="9778604at2"/>
<sequence length="218" mass="23042">MNNRELIVRRIAREFKDGDVVNLGIGMPTMAVDYIPDNVHITLQAEDGIVGVGPKAAQGKERLDCIDAGGNYVTTVKGACFIDSTLSFSIIRGGHVDITVLGALEVDEQGNLASWMIPGKKVPGMGGAMDLVVGAKRVIVAMEHLTKDGAPKILKSCKLPLTAVKVVKTIVTEMAVIDVIPGKGLMLKEIAPGLSVEDVQKVTEAELMVSADLKAIAV</sequence>
<dbReference type="Pfam" id="PF01144">
    <property type="entry name" value="CoA_trans"/>
    <property type="match status" value="1"/>
</dbReference>
<dbReference type="EMBL" id="WNZZ01000006">
    <property type="protein sequence ID" value="MUG22986.1"/>
    <property type="molecule type" value="Genomic_DNA"/>
</dbReference>
<dbReference type="EC" id="2.8.3.9" evidence="3"/>